<dbReference type="SFLD" id="SFLDS00029">
    <property type="entry name" value="Radical_SAM"/>
    <property type="match status" value="1"/>
</dbReference>
<dbReference type="PANTHER" id="PTHR11228:SF7">
    <property type="entry name" value="PQQA PEPTIDE CYCLASE"/>
    <property type="match status" value="1"/>
</dbReference>
<protein>
    <submittedName>
        <fullName evidence="6">Radical SAM protein</fullName>
    </submittedName>
</protein>
<gene>
    <name evidence="6" type="ORF">IF129_09475</name>
</gene>
<evidence type="ECO:0000256" key="4">
    <source>
        <dbReference type="ARBA" id="ARBA00023014"/>
    </source>
</evidence>
<keyword evidence="2" id="KW-0479">Metal-binding</keyword>
<keyword evidence="1" id="KW-0949">S-adenosyl-L-methionine</keyword>
<evidence type="ECO:0000259" key="5">
    <source>
        <dbReference type="Pfam" id="PF04055"/>
    </source>
</evidence>
<dbReference type="GO" id="GO:0003824">
    <property type="term" value="F:catalytic activity"/>
    <property type="evidence" value="ECO:0007669"/>
    <property type="project" value="InterPro"/>
</dbReference>
<dbReference type="SUPFAM" id="SSF102114">
    <property type="entry name" value="Radical SAM enzymes"/>
    <property type="match status" value="1"/>
</dbReference>
<dbReference type="Proteomes" id="UP000632289">
    <property type="component" value="Unassembled WGS sequence"/>
</dbReference>
<dbReference type="CDD" id="cd01335">
    <property type="entry name" value="Radical_SAM"/>
    <property type="match status" value="1"/>
</dbReference>
<dbReference type="PANTHER" id="PTHR11228">
    <property type="entry name" value="RADICAL SAM DOMAIN PROTEIN"/>
    <property type="match status" value="1"/>
</dbReference>
<evidence type="ECO:0000256" key="2">
    <source>
        <dbReference type="ARBA" id="ARBA00022723"/>
    </source>
</evidence>
<keyword evidence="4" id="KW-0411">Iron-sulfur</keyword>
<keyword evidence="7" id="KW-1185">Reference proteome</keyword>
<keyword evidence="3" id="KW-0408">Iron</keyword>
<dbReference type="InterPro" id="IPR058240">
    <property type="entry name" value="rSAM_sf"/>
</dbReference>
<comment type="caution">
    <text evidence="6">The sequence shown here is derived from an EMBL/GenBank/DDBJ whole genome shotgun (WGS) entry which is preliminary data.</text>
</comment>
<evidence type="ECO:0000313" key="6">
    <source>
        <dbReference type="EMBL" id="MBD3931790.1"/>
    </source>
</evidence>
<dbReference type="EMBL" id="JACXYU010000003">
    <property type="protein sequence ID" value="MBD3931790.1"/>
    <property type="molecule type" value="Genomic_DNA"/>
</dbReference>
<feature type="domain" description="Radical SAM core" evidence="5">
    <location>
        <begin position="21"/>
        <end position="161"/>
    </location>
</feature>
<organism evidence="6 7">
    <name type="scientific">Streptomyces chumphonensis</name>
    <dbReference type="NCBI Taxonomy" id="1214925"/>
    <lineage>
        <taxon>Bacteria</taxon>
        <taxon>Bacillati</taxon>
        <taxon>Actinomycetota</taxon>
        <taxon>Actinomycetes</taxon>
        <taxon>Kitasatosporales</taxon>
        <taxon>Streptomycetaceae</taxon>
        <taxon>Streptomyces</taxon>
    </lineage>
</organism>
<evidence type="ECO:0000313" key="7">
    <source>
        <dbReference type="Proteomes" id="UP000632289"/>
    </source>
</evidence>
<dbReference type="AlphaFoldDB" id="A0A927EYL9"/>
<dbReference type="InterPro" id="IPR013785">
    <property type="entry name" value="Aldolase_TIM"/>
</dbReference>
<dbReference type="RefSeq" id="WP_191209070.1">
    <property type="nucleotide sequence ID" value="NZ_BAABKL010000018.1"/>
</dbReference>
<proteinExistence type="predicted"/>
<dbReference type="Gene3D" id="3.20.20.70">
    <property type="entry name" value="Aldolase class I"/>
    <property type="match status" value="1"/>
</dbReference>
<dbReference type="GO" id="GO:0046872">
    <property type="term" value="F:metal ion binding"/>
    <property type="evidence" value="ECO:0007669"/>
    <property type="project" value="UniProtKB-KW"/>
</dbReference>
<dbReference type="Pfam" id="PF04055">
    <property type="entry name" value="Radical_SAM"/>
    <property type="match status" value="1"/>
</dbReference>
<evidence type="ECO:0000256" key="3">
    <source>
        <dbReference type="ARBA" id="ARBA00023004"/>
    </source>
</evidence>
<accession>A0A927EYL9</accession>
<sequence>MELAELMALRPEPAAGLLMMLTRRCPLSCAHCSTDSTMAAGGPDPDRLLRFVGSFTPQDRPDVLMMTGGEPLMMPELSAELAVRARRAGTRSALLTGAFFARGAARGASRAREVIPTRVRRAIDAVDHLSVSVDAFHEREVARADVFRVVREVLESGTSVSLHLVGTDPLDPYLAETTAAVRRAFEDRVPMLVNTVRPVGRAAGRPGTRPPVAAPLDPLRSAPCSMAAWPVVTADGTVVACCNQDVVDRRPVPAHLLLGHVAEDDWGAVRGRTLASPVLRSVRSGGPLRLLARHGGPAARAAGEAGTCAGCRALPEHPEALAGAARVASGPAGALLDRRAARRRREAGPVAYVRRHGCAAYADLVALPGAAP</sequence>
<dbReference type="InterPro" id="IPR007197">
    <property type="entry name" value="rSAM"/>
</dbReference>
<dbReference type="GO" id="GO:0051536">
    <property type="term" value="F:iron-sulfur cluster binding"/>
    <property type="evidence" value="ECO:0007669"/>
    <property type="project" value="UniProtKB-KW"/>
</dbReference>
<evidence type="ECO:0000256" key="1">
    <source>
        <dbReference type="ARBA" id="ARBA00022691"/>
    </source>
</evidence>
<name>A0A927EYL9_9ACTN</name>
<reference evidence="6" key="1">
    <citation type="submission" date="2020-09" db="EMBL/GenBank/DDBJ databases">
        <title>Secondary metabolite and genome analysis of marine Streptomyces chumphonensis KK1-2T.</title>
        <authorList>
            <person name="Phongsopitanun W."/>
            <person name="Kanchanasin P."/>
            <person name="Pittayakhajonwut P."/>
            <person name="Suwanborirux K."/>
            <person name="Tanasupawat S."/>
        </authorList>
    </citation>
    <scope>NUCLEOTIDE SEQUENCE</scope>
    <source>
        <strain evidence="6">KK1-2</strain>
    </source>
</reference>
<dbReference type="InterPro" id="IPR050377">
    <property type="entry name" value="Radical_SAM_PqqE_MftC-like"/>
</dbReference>